<keyword evidence="4 6" id="KW-0472">Membrane</keyword>
<feature type="transmembrane region" description="Helical" evidence="6">
    <location>
        <begin position="387"/>
        <end position="405"/>
    </location>
</feature>
<feature type="transmembrane region" description="Helical" evidence="6">
    <location>
        <begin position="187"/>
        <end position="207"/>
    </location>
</feature>
<reference evidence="8" key="1">
    <citation type="submission" date="2024-04" db="EMBL/GenBank/DDBJ databases">
        <authorList>
            <person name="Shaw F."/>
            <person name="Minotto A."/>
        </authorList>
    </citation>
    <scope>NUCLEOTIDE SEQUENCE [LARGE SCALE GENOMIC DNA]</scope>
</reference>
<organism evidence="7 8">
    <name type="scientific">Somion occarium</name>
    <dbReference type="NCBI Taxonomy" id="3059160"/>
    <lineage>
        <taxon>Eukaryota</taxon>
        <taxon>Fungi</taxon>
        <taxon>Dikarya</taxon>
        <taxon>Basidiomycota</taxon>
        <taxon>Agaricomycotina</taxon>
        <taxon>Agaricomycetes</taxon>
        <taxon>Polyporales</taxon>
        <taxon>Cerrenaceae</taxon>
        <taxon>Somion</taxon>
    </lineage>
</organism>
<feature type="transmembrane region" description="Helical" evidence="6">
    <location>
        <begin position="333"/>
        <end position="354"/>
    </location>
</feature>
<evidence type="ECO:0000256" key="2">
    <source>
        <dbReference type="ARBA" id="ARBA00022692"/>
    </source>
</evidence>
<gene>
    <name evidence="7" type="ORF">GFSPODELE1_LOCUS715</name>
</gene>
<comment type="subcellular location">
    <subcellularLocation>
        <location evidence="1">Membrane</location>
        <topology evidence="1">Multi-pass membrane protein</topology>
    </subcellularLocation>
</comment>
<evidence type="ECO:0000256" key="4">
    <source>
        <dbReference type="ARBA" id="ARBA00023136"/>
    </source>
</evidence>
<feature type="transmembrane region" description="Helical" evidence="6">
    <location>
        <begin position="219"/>
        <end position="237"/>
    </location>
</feature>
<evidence type="ECO:0000256" key="6">
    <source>
        <dbReference type="SAM" id="Phobius"/>
    </source>
</evidence>
<dbReference type="SUPFAM" id="SSF103481">
    <property type="entry name" value="Multidrug resistance efflux transporter EmrE"/>
    <property type="match status" value="1"/>
</dbReference>
<feature type="transmembrane region" description="Helical" evidence="6">
    <location>
        <begin position="267"/>
        <end position="285"/>
    </location>
</feature>
<keyword evidence="3 6" id="KW-1133">Transmembrane helix</keyword>
<evidence type="ECO:0000256" key="5">
    <source>
        <dbReference type="SAM" id="MobiDB-lite"/>
    </source>
</evidence>
<keyword evidence="8" id="KW-1185">Reference proteome</keyword>
<feature type="transmembrane region" description="Helical" evidence="6">
    <location>
        <begin position="31"/>
        <end position="51"/>
    </location>
</feature>
<feature type="transmembrane region" description="Helical" evidence="6">
    <location>
        <begin position="361"/>
        <end position="381"/>
    </location>
</feature>
<dbReference type="PANTHER" id="PTHR23051:SF0">
    <property type="entry name" value="SOLUTE CARRIER FAMILY 35 MEMBER F5"/>
    <property type="match status" value="1"/>
</dbReference>
<name>A0ABP1CI56_9APHY</name>
<feature type="transmembrane region" description="Helical" evidence="6">
    <location>
        <begin position="164"/>
        <end position="181"/>
    </location>
</feature>
<feature type="region of interest" description="Disordered" evidence="5">
    <location>
        <begin position="410"/>
        <end position="441"/>
    </location>
</feature>
<accession>A0ABP1CI56</accession>
<evidence type="ECO:0000313" key="8">
    <source>
        <dbReference type="Proteomes" id="UP001497453"/>
    </source>
</evidence>
<feature type="transmembrane region" description="Helical" evidence="6">
    <location>
        <begin position="83"/>
        <end position="101"/>
    </location>
</feature>
<evidence type="ECO:0000313" key="7">
    <source>
        <dbReference type="EMBL" id="CAL1695361.1"/>
    </source>
</evidence>
<sequence length="441" mass="48169">MSETAAASHSERPHGKSRSRSLAGRHVRRDYIVGICLLLVVVFLWTSSNFLTQVSETSDLYRRLKSYICFKGLFDDGFEKPFLITYLSTSSFALYLLPYAIRKVFRKDLGNADAQHGRGHHGYQPLAAEADISTILTPSSPQTLHGNEQAVDDTLVPLTSRETARLAAWFCLLWFIANWSLNASLDYTSVASATILSSMSGFFTLGIGRIFRVESLTTIKIVTVITSFGGVLLVSLSDTAKALPADPSASVHVTNNGIRLSPLFGDTLALLSALFYALYVILLKVKIRSESRIDMQLFFGFVGLFSIVATWPIGVVLHLTGLERFELPHTNKTIAALLINMAITLSSDFIYVIAMLKTTPLVVTVGLSLTMPLAVIGDFVLKKPVKLQVILGAAVVLLSFVAVGLEDSRNEEEPDLISGRPLEEEGSSAVQLVDEPPAERA</sequence>
<dbReference type="InterPro" id="IPR037185">
    <property type="entry name" value="EmrE-like"/>
</dbReference>
<evidence type="ECO:0008006" key="9">
    <source>
        <dbReference type="Google" id="ProtNLM"/>
    </source>
</evidence>
<feature type="transmembrane region" description="Helical" evidence="6">
    <location>
        <begin position="297"/>
        <end position="321"/>
    </location>
</feature>
<dbReference type="EMBL" id="OZ037944">
    <property type="protein sequence ID" value="CAL1695361.1"/>
    <property type="molecule type" value="Genomic_DNA"/>
</dbReference>
<dbReference type="PANTHER" id="PTHR23051">
    <property type="entry name" value="SOLUTE CARRIER FAMILY 35, MEMBER F5"/>
    <property type="match status" value="1"/>
</dbReference>
<dbReference type="Proteomes" id="UP001497453">
    <property type="component" value="Chromosome 1"/>
</dbReference>
<keyword evidence="2 6" id="KW-0812">Transmembrane</keyword>
<protein>
    <recommendedName>
        <fullName evidence="9">EamA domain-containing protein</fullName>
    </recommendedName>
</protein>
<feature type="region of interest" description="Disordered" evidence="5">
    <location>
        <begin position="1"/>
        <end position="21"/>
    </location>
</feature>
<evidence type="ECO:0000256" key="1">
    <source>
        <dbReference type="ARBA" id="ARBA00004141"/>
    </source>
</evidence>
<evidence type="ECO:0000256" key="3">
    <source>
        <dbReference type="ARBA" id="ARBA00022989"/>
    </source>
</evidence>
<proteinExistence type="predicted"/>